<feature type="region of interest" description="Disordered" evidence="1">
    <location>
        <begin position="45"/>
        <end position="108"/>
    </location>
</feature>
<evidence type="ECO:0000313" key="3">
    <source>
        <dbReference type="Proteomes" id="UP000053958"/>
    </source>
</evidence>
<accession>A0A0F4Z440</accession>
<dbReference type="Proteomes" id="UP000053958">
    <property type="component" value="Unassembled WGS sequence"/>
</dbReference>
<protein>
    <submittedName>
        <fullName evidence="2">Uncharacterized protein</fullName>
    </submittedName>
</protein>
<reference evidence="2 3" key="1">
    <citation type="submission" date="2015-04" db="EMBL/GenBank/DDBJ databases">
        <authorList>
            <person name="Heijne W.H."/>
            <person name="Fedorova N.D."/>
            <person name="Nierman W.C."/>
            <person name="Vollebregt A.W."/>
            <person name="Zhao Z."/>
            <person name="Wu L."/>
            <person name="Kumar M."/>
            <person name="Stam H."/>
            <person name="van den Berg M.A."/>
            <person name="Pel H.J."/>
        </authorList>
    </citation>
    <scope>NUCLEOTIDE SEQUENCE [LARGE SCALE GENOMIC DNA]</scope>
    <source>
        <strain evidence="2 3">CBS 393.64</strain>
    </source>
</reference>
<sequence length="170" mass="19121">MAHGPLGRRPFISHATHGGNGEALLNGIQVSSHWYDPSTDCSIKKKKLQPRPLLYDMRTGNRPQEATPAPEPKPKPKPEPEPELEPEPKPASTPSVSEEDSRGRGMRWSLGRSMKRLRKRMPSFGRPTGTRDSHSPSNKVWYIVFALSWELLRHSNGCVNRQLSFILGVH</sequence>
<proteinExistence type="predicted"/>
<comment type="caution">
    <text evidence="2">The sequence shown here is derived from an EMBL/GenBank/DDBJ whole genome shotgun (WGS) entry which is preliminary data.</text>
</comment>
<gene>
    <name evidence="2" type="ORF">T310_0685</name>
</gene>
<dbReference type="GeneID" id="25312739"/>
<evidence type="ECO:0000313" key="2">
    <source>
        <dbReference type="EMBL" id="KKA25277.1"/>
    </source>
</evidence>
<name>A0A0F4Z440_RASE3</name>
<dbReference type="EMBL" id="LASV01000028">
    <property type="protein sequence ID" value="KKA25277.1"/>
    <property type="molecule type" value="Genomic_DNA"/>
</dbReference>
<keyword evidence="3" id="KW-1185">Reference proteome</keyword>
<dbReference type="AlphaFoldDB" id="A0A0F4Z440"/>
<evidence type="ECO:0000256" key="1">
    <source>
        <dbReference type="SAM" id="MobiDB-lite"/>
    </source>
</evidence>
<dbReference type="RefSeq" id="XP_013331889.1">
    <property type="nucleotide sequence ID" value="XM_013476435.1"/>
</dbReference>
<organism evidence="2 3">
    <name type="scientific">Rasamsonia emersonii (strain ATCC 16479 / CBS 393.64 / IMI 116815)</name>
    <dbReference type="NCBI Taxonomy" id="1408163"/>
    <lineage>
        <taxon>Eukaryota</taxon>
        <taxon>Fungi</taxon>
        <taxon>Dikarya</taxon>
        <taxon>Ascomycota</taxon>
        <taxon>Pezizomycotina</taxon>
        <taxon>Eurotiomycetes</taxon>
        <taxon>Eurotiomycetidae</taxon>
        <taxon>Eurotiales</taxon>
        <taxon>Trichocomaceae</taxon>
        <taxon>Rasamsonia</taxon>
    </lineage>
</organism>